<name>A0A9P0HKK7_NEZVI</name>
<proteinExistence type="predicted"/>
<accession>A0A9P0HKK7</accession>
<dbReference type="Proteomes" id="UP001152798">
    <property type="component" value="Chromosome 5"/>
</dbReference>
<evidence type="ECO:0000313" key="2">
    <source>
        <dbReference type="Proteomes" id="UP001152798"/>
    </source>
</evidence>
<gene>
    <name evidence="1" type="ORF">NEZAVI_LOCUS12057</name>
</gene>
<dbReference type="AlphaFoldDB" id="A0A9P0HKK7"/>
<keyword evidence="2" id="KW-1185">Reference proteome</keyword>
<dbReference type="EMBL" id="OV725081">
    <property type="protein sequence ID" value="CAH1403447.1"/>
    <property type="molecule type" value="Genomic_DNA"/>
</dbReference>
<dbReference type="OrthoDB" id="10385566at2759"/>
<evidence type="ECO:0000313" key="1">
    <source>
        <dbReference type="EMBL" id="CAH1403447.1"/>
    </source>
</evidence>
<organism evidence="1 2">
    <name type="scientific">Nezara viridula</name>
    <name type="common">Southern green stink bug</name>
    <name type="synonym">Cimex viridulus</name>
    <dbReference type="NCBI Taxonomy" id="85310"/>
    <lineage>
        <taxon>Eukaryota</taxon>
        <taxon>Metazoa</taxon>
        <taxon>Ecdysozoa</taxon>
        <taxon>Arthropoda</taxon>
        <taxon>Hexapoda</taxon>
        <taxon>Insecta</taxon>
        <taxon>Pterygota</taxon>
        <taxon>Neoptera</taxon>
        <taxon>Paraneoptera</taxon>
        <taxon>Hemiptera</taxon>
        <taxon>Heteroptera</taxon>
        <taxon>Panheteroptera</taxon>
        <taxon>Pentatomomorpha</taxon>
        <taxon>Pentatomoidea</taxon>
        <taxon>Pentatomidae</taxon>
        <taxon>Pentatominae</taxon>
        <taxon>Nezara</taxon>
    </lineage>
</organism>
<sequence length="325" mass="36885">MAYYLIGAILVIYYNIAANSLPIPYVTEHLEESLEDVLKKGQGARGAIIPESVKASTDAKTNVFKIVKDFIGNEDDVKRTLFFCKEGLCKILSDDDLNADDTTTDGIIKAQRKKLTKKISEEKIKEIYKAKESDILTFDATHDRSQEEGNPGGNDRIKSAPKMKLESIFKGHRYVKLKQNTDPFDVTMTTPVLPKLIKFKFAKTRVPITTTSKLKILYQDTKVLMPETLDEMIRQYQMYPGAGCMYVKGCDGNPIKIVKSPQAMALIAKIYREVLDKPEGHQVINFYLQKYEPQHIYVEDDQYVASKRSTISTTSLTVNSECFMY</sequence>
<reference evidence="1" key="1">
    <citation type="submission" date="2022-01" db="EMBL/GenBank/DDBJ databases">
        <authorList>
            <person name="King R."/>
        </authorList>
    </citation>
    <scope>NUCLEOTIDE SEQUENCE</scope>
</reference>
<protein>
    <submittedName>
        <fullName evidence="1">Uncharacterized protein</fullName>
    </submittedName>
</protein>